<dbReference type="InterPro" id="IPR002925">
    <property type="entry name" value="Dienelactn_hydro"/>
</dbReference>
<accession>A0A6N7LEE7</accession>
<dbReference type="AlphaFoldDB" id="A0A6N7LEE7"/>
<dbReference type="OrthoDB" id="2834584at2"/>
<dbReference type="Pfam" id="PF01738">
    <property type="entry name" value="DLH"/>
    <property type="match status" value="1"/>
</dbReference>
<dbReference type="PANTHER" id="PTHR46623">
    <property type="entry name" value="CARBOXYMETHYLENEBUTENOLIDASE-RELATED"/>
    <property type="match status" value="1"/>
</dbReference>
<dbReference type="Gene3D" id="3.40.50.1820">
    <property type="entry name" value="alpha/beta hydrolase"/>
    <property type="match status" value="1"/>
</dbReference>
<evidence type="ECO:0000313" key="3">
    <source>
        <dbReference type="Proteomes" id="UP000439983"/>
    </source>
</evidence>
<evidence type="ECO:0000313" key="2">
    <source>
        <dbReference type="EMBL" id="MQX15579.1"/>
    </source>
</evidence>
<dbReference type="InterPro" id="IPR051049">
    <property type="entry name" value="Dienelactone_hydrolase-like"/>
</dbReference>
<evidence type="ECO:0000259" key="1">
    <source>
        <dbReference type="Pfam" id="PF01738"/>
    </source>
</evidence>
<organism evidence="2 3">
    <name type="scientific">Sinorhizobium terangae</name>
    <dbReference type="NCBI Taxonomy" id="110322"/>
    <lineage>
        <taxon>Bacteria</taxon>
        <taxon>Pseudomonadati</taxon>
        <taxon>Pseudomonadota</taxon>
        <taxon>Alphaproteobacteria</taxon>
        <taxon>Hyphomicrobiales</taxon>
        <taxon>Rhizobiaceae</taxon>
        <taxon>Sinorhizobium/Ensifer group</taxon>
        <taxon>Sinorhizobium</taxon>
    </lineage>
</organism>
<dbReference type="PANTHER" id="PTHR46623:SF6">
    <property type="entry name" value="ALPHA_BETA-HYDROLASES SUPERFAMILY PROTEIN"/>
    <property type="match status" value="1"/>
</dbReference>
<name>A0A6N7LEE7_SINTE</name>
<gene>
    <name evidence="2" type="ORF">GHK62_12565</name>
</gene>
<feature type="domain" description="Dienelactone hydrolase" evidence="1">
    <location>
        <begin position="4"/>
        <end position="192"/>
    </location>
</feature>
<dbReference type="RefSeq" id="WP_153439539.1">
    <property type="nucleotide sequence ID" value="NZ_CP121659.1"/>
</dbReference>
<keyword evidence="2" id="KW-0378">Hydrolase</keyword>
<dbReference type="SUPFAM" id="SSF53474">
    <property type="entry name" value="alpha/beta-Hydrolases"/>
    <property type="match status" value="1"/>
</dbReference>
<dbReference type="GO" id="GO:0016787">
    <property type="term" value="F:hydrolase activity"/>
    <property type="evidence" value="ECO:0007669"/>
    <property type="project" value="UniProtKB-KW"/>
</dbReference>
<protein>
    <submittedName>
        <fullName evidence="2">Dienelactone hydrolase</fullName>
    </submittedName>
</protein>
<comment type="caution">
    <text evidence="2">The sequence shown here is derived from an EMBL/GenBank/DDBJ whole genome shotgun (WGS) entry which is preliminary data.</text>
</comment>
<dbReference type="InterPro" id="IPR029058">
    <property type="entry name" value="AB_hydrolase_fold"/>
</dbReference>
<dbReference type="EMBL" id="WITC01000044">
    <property type="protein sequence ID" value="MQX15579.1"/>
    <property type="molecule type" value="Genomic_DNA"/>
</dbReference>
<dbReference type="Proteomes" id="UP000439983">
    <property type="component" value="Unassembled WGS sequence"/>
</dbReference>
<sequence>MVEVLLFHHAQGLTPGINAFADELRQAGHTVHTPDLFDGRTFRSIPEGLAYIEAIGFDEMRERGVRIADDLPNDLVYAGFSFGVLPAQKLAQTRPGARGALLFHSCLPISGAWAFGPWPDDVPVQIHGMDNDPIFVGEGDIDAAREIAEKVEDAALFLYPGDQHYFADSSLPSYDADAAALLTLRVLQFLSRI</sequence>
<keyword evidence="3" id="KW-1185">Reference proteome</keyword>
<reference evidence="2 3" key="1">
    <citation type="journal article" date="2013" name="Genome Biol.">
        <title>Comparative genomics of the core and accessory genomes of 48 Sinorhizobium strains comprising five genospecies.</title>
        <authorList>
            <person name="Sugawara M."/>
            <person name="Epstein B."/>
            <person name="Badgley B.D."/>
            <person name="Unno T."/>
            <person name="Xu L."/>
            <person name="Reese J."/>
            <person name="Gyaneshwar P."/>
            <person name="Denny R."/>
            <person name="Mudge J."/>
            <person name="Bharti A.K."/>
            <person name="Farmer A.D."/>
            <person name="May G.D."/>
            <person name="Woodward J.E."/>
            <person name="Medigue C."/>
            <person name="Vallenet D."/>
            <person name="Lajus A."/>
            <person name="Rouy Z."/>
            <person name="Martinez-Vaz B."/>
            <person name="Tiffin P."/>
            <person name="Young N.D."/>
            <person name="Sadowsky M.J."/>
        </authorList>
    </citation>
    <scope>NUCLEOTIDE SEQUENCE [LARGE SCALE GENOMIC DNA]</scope>
    <source>
        <strain evidence="2 3">USDA4894</strain>
    </source>
</reference>
<proteinExistence type="predicted"/>